<evidence type="ECO:0000256" key="7">
    <source>
        <dbReference type="ARBA" id="ARBA00051712"/>
    </source>
</evidence>
<dbReference type="SUPFAM" id="SSF54506">
    <property type="entry name" value="Diaminopimelate epimerase-like"/>
    <property type="match status" value="2"/>
</dbReference>
<keyword evidence="5" id="KW-0457">Lysine biosynthesis</keyword>
<dbReference type="GO" id="GO:0016853">
    <property type="term" value="F:isomerase activity"/>
    <property type="evidence" value="ECO:0007669"/>
    <property type="project" value="UniProtKB-KW"/>
</dbReference>
<evidence type="ECO:0000313" key="9">
    <source>
        <dbReference type="EMBL" id="MFC7580853.1"/>
    </source>
</evidence>
<evidence type="ECO:0000256" key="8">
    <source>
        <dbReference type="PROSITE-ProRule" id="PRU10125"/>
    </source>
</evidence>
<dbReference type="PANTHER" id="PTHR31689:SF0">
    <property type="entry name" value="DIAMINOPIMELATE EPIMERASE"/>
    <property type="match status" value="1"/>
</dbReference>
<evidence type="ECO:0000256" key="6">
    <source>
        <dbReference type="ARBA" id="ARBA00023235"/>
    </source>
</evidence>
<dbReference type="Gene3D" id="3.10.310.10">
    <property type="entry name" value="Diaminopimelate Epimerase, Chain A, domain 1"/>
    <property type="match status" value="2"/>
</dbReference>
<keyword evidence="10" id="KW-1185">Reference proteome</keyword>
<dbReference type="EMBL" id="JBHTEF010000001">
    <property type="protein sequence ID" value="MFC7580853.1"/>
    <property type="molecule type" value="Genomic_DNA"/>
</dbReference>
<feature type="active site" evidence="8">
    <location>
        <position position="80"/>
    </location>
</feature>
<evidence type="ECO:0000313" key="10">
    <source>
        <dbReference type="Proteomes" id="UP001596527"/>
    </source>
</evidence>
<evidence type="ECO:0000256" key="5">
    <source>
        <dbReference type="ARBA" id="ARBA00023154"/>
    </source>
</evidence>
<reference evidence="10" key="1">
    <citation type="journal article" date="2019" name="Int. J. Syst. Evol. Microbiol.">
        <title>The Global Catalogue of Microorganisms (GCM) 10K type strain sequencing project: providing services to taxonomists for standard genome sequencing and annotation.</title>
        <authorList>
            <consortium name="The Broad Institute Genomics Platform"/>
            <consortium name="The Broad Institute Genome Sequencing Center for Infectious Disease"/>
            <person name="Wu L."/>
            <person name="Ma J."/>
        </authorList>
    </citation>
    <scope>NUCLEOTIDE SEQUENCE [LARGE SCALE GENOMIC DNA]</scope>
    <source>
        <strain evidence="10">CCUG 56698</strain>
    </source>
</reference>
<protein>
    <recommendedName>
        <fullName evidence="3">diaminopimelate epimerase</fullName>
        <ecNumber evidence="3">5.1.1.7</ecNumber>
    </recommendedName>
</protein>
<keyword evidence="6 9" id="KW-0413">Isomerase</keyword>
<organism evidence="9 10">
    <name type="scientific">Schaalia naturae</name>
    <dbReference type="NCBI Taxonomy" id="635203"/>
    <lineage>
        <taxon>Bacteria</taxon>
        <taxon>Bacillati</taxon>
        <taxon>Actinomycetota</taxon>
        <taxon>Actinomycetes</taxon>
        <taxon>Actinomycetales</taxon>
        <taxon>Actinomycetaceae</taxon>
        <taxon>Schaalia</taxon>
    </lineage>
</organism>
<comment type="catalytic activity">
    <reaction evidence="7">
        <text>(2S,6S)-2,6-diaminopimelate = meso-2,6-diaminopimelate</text>
        <dbReference type="Rhea" id="RHEA:15393"/>
        <dbReference type="ChEBI" id="CHEBI:57609"/>
        <dbReference type="ChEBI" id="CHEBI:57791"/>
        <dbReference type="EC" id="5.1.1.7"/>
    </reaction>
</comment>
<dbReference type="RefSeq" id="WP_380973374.1">
    <property type="nucleotide sequence ID" value="NZ_JBHTEF010000001.1"/>
</dbReference>
<sequence>MTAHFGLPAGTRLTKAHGTGNCFLLLDDPDGRLDIPASSVAALCAVSTGIGADGLIRCVREGGTWFMDYRNADGSIAEMCGNGIRVFVDHLRRTGLAPLETGEALPVRTRGGMRRVRVLGPGGIRGAGGARGDWYSVDMGPAATSGVADMRVGVVGLRGAFDAIRVALPNPHAVIDVRTREALEAAVLPGADVLAAPAGLRPSYDPWPAEGVNLELTVDVTEGRAGRGAGSRAGGHAEQGHLVMRVLERGVGETQSCGTGCCAAAVAAAIRRGGVERGAPADWRVDVPGGTVGVRLPAEPDGSVILSGPAVEIAEIRL</sequence>
<gene>
    <name evidence="9" type="ORF">ACFQWG_06535</name>
</gene>
<dbReference type="PANTHER" id="PTHR31689">
    <property type="entry name" value="DIAMINOPIMELATE EPIMERASE, CHLOROPLASTIC"/>
    <property type="match status" value="1"/>
</dbReference>
<accession>A0ABW2SNB0</accession>
<evidence type="ECO:0000256" key="1">
    <source>
        <dbReference type="ARBA" id="ARBA00005196"/>
    </source>
</evidence>
<dbReference type="PROSITE" id="PS01326">
    <property type="entry name" value="DAP_EPIMERASE"/>
    <property type="match status" value="1"/>
</dbReference>
<evidence type="ECO:0000256" key="3">
    <source>
        <dbReference type="ARBA" id="ARBA00013080"/>
    </source>
</evidence>
<dbReference type="Proteomes" id="UP001596527">
    <property type="component" value="Unassembled WGS sequence"/>
</dbReference>
<proteinExistence type="inferred from homology"/>
<comment type="pathway">
    <text evidence="1">Amino-acid biosynthesis; L-lysine biosynthesis via DAP pathway; DL-2,6-diaminopimelate from LL-2,6-diaminopimelate: step 1/1.</text>
</comment>
<comment type="caution">
    <text evidence="9">The sequence shown here is derived from an EMBL/GenBank/DDBJ whole genome shotgun (WGS) entry which is preliminary data.</text>
</comment>
<evidence type="ECO:0000256" key="2">
    <source>
        <dbReference type="ARBA" id="ARBA00010219"/>
    </source>
</evidence>
<comment type="similarity">
    <text evidence="2">Belongs to the diaminopimelate epimerase family.</text>
</comment>
<dbReference type="InterPro" id="IPR018510">
    <property type="entry name" value="DAP_epimerase_AS"/>
</dbReference>
<name>A0ABW2SNB0_9ACTO</name>
<evidence type="ECO:0000256" key="4">
    <source>
        <dbReference type="ARBA" id="ARBA00022605"/>
    </source>
</evidence>
<dbReference type="InterPro" id="IPR001653">
    <property type="entry name" value="DAP_epimerase_DapF"/>
</dbReference>
<dbReference type="EC" id="5.1.1.7" evidence="3"/>
<keyword evidence="4" id="KW-0028">Amino-acid biosynthesis</keyword>
<dbReference type="Pfam" id="PF01678">
    <property type="entry name" value="DAP_epimerase"/>
    <property type="match status" value="2"/>
</dbReference>